<dbReference type="Pfam" id="PF00240">
    <property type="entry name" value="ubiquitin"/>
    <property type="match status" value="1"/>
</dbReference>
<dbReference type="SUPFAM" id="SSF54236">
    <property type="entry name" value="Ubiquitin-like"/>
    <property type="match status" value="1"/>
</dbReference>
<dbReference type="PROSITE" id="PS50053">
    <property type="entry name" value="UBIQUITIN_2"/>
    <property type="match status" value="1"/>
</dbReference>
<evidence type="ECO:0000259" key="1">
    <source>
        <dbReference type="PROSITE" id="PS50053"/>
    </source>
</evidence>
<organism evidence="2">
    <name type="scientific">Aplanochytrium stocchinoi</name>
    <dbReference type="NCBI Taxonomy" id="215587"/>
    <lineage>
        <taxon>Eukaryota</taxon>
        <taxon>Sar</taxon>
        <taxon>Stramenopiles</taxon>
        <taxon>Bigyra</taxon>
        <taxon>Labyrinthulomycetes</taxon>
        <taxon>Thraustochytrida</taxon>
        <taxon>Thraustochytriidae</taxon>
        <taxon>Aplanochytrium</taxon>
    </lineage>
</organism>
<feature type="domain" description="Ubiquitin-like" evidence="1">
    <location>
        <begin position="11"/>
        <end position="80"/>
    </location>
</feature>
<dbReference type="InterPro" id="IPR000626">
    <property type="entry name" value="Ubiquitin-like_dom"/>
</dbReference>
<reference evidence="2" key="1">
    <citation type="submission" date="2021-01" db="EMBL/GenBank/DDBJ databases">
        <authorList>
            <person name="Corre E."/>
            <person name="Pelletier E."/>
            <person name="Niang G."/>
            <person name="Scheremetjew M."/>
            <person name="Finn R."/>
            <person name="Kale V."/>
            <person name="Holt S."/>
            <person name="Cochrane G."/>
            <person name="Meng A."/>
            <person name="Brown T."/>
            <person name="Cohen L."/>
        </authorList>
    </citation>
    <scope>NUCLEOTIDE SEQUENCE</scope>
    <source>
        <strain evidence="2">GSBS06</strain>
    </source>
</reference>
<dbReference type="AlphaFoldDB" id="A0A7S3LKZ7"/>
<gene>
    <name evidence="2" type="ORF">ASTO00021_LOCUS4961</name>
</gene>
<dbReference type="InterPro" id="IPR029071">
    <property type="entry name" value="Ubiquitin-like_domsf"/>
</dbReference>
<evidence type="ECO:0000313" key="2">
    <source>
        <dbReference type="EMBL" id="CAE0434665.1"/>
    </source>
</evidence>
<proteinExistence type="predicted"/>
<protein>
    <recommendedName>
        <fullName evidence="1">Ubiquitin-like domain-containing protein</fullName>
    </recommendedName>
</protein>
<name>A0A7S3LKZ7_9STRA</name>
<sequence length="173" mass="19550">MEKVANTESVCELKVKWKSEVFSVSLQGDSSVLDFKKELEVQTGCRADRMKLFFRTGKVKDDDNVLSIKELQKSAPIRMMGTAESTIQEQAMMMKVSQIQDSQSKEKAQALYTHSDGKAEMVDLIKKHDESAGGGWTVFVPSTGRERQTVTARLDFSAYKEKENEKEKEQSIN</sequence>
<dbReference type="Gene3D" id="3.10.20.90">
    <property type="entry name" value="Phosphatidylinositol 3-kinase Catalytic Subunit, Chain A, domain 1"/>
    <property type="match status" value="1"/>
</dbReference>
<accession>A0A7S3LKZ7</accession>
<dbReference type="EMBL" id="HBIN01006782">
    <property type="protein sequence ID" value="CAE0434665.1"/>
    <property type="molecule type" value="Transcribed_RNA"/>
</dbReference>